<feature type="transmembrane region" description="Helical" evidence="15">
    <location>
        <begin position="108"/>
        <end position="130"/>
    </location>
</feature>
<dbReference type="InterPro" id="IPR037219">
    <property type="entry name" value="Peptidase_M41-like"/>
</dbReference>
<evidence type="ECO:0000256" key="15">
    <source>
        <dbReference type="HAMAP-Rule" id="MF_01458"/>
    </source>
</evidence>
<dbReference type="AlphaFoldDB" id="A0A3E3I070"/>
<dbReference type="InterPro" id="IPR041569">
    <property type="entry name" value="AAA_lid_3"/>
</dbReference>
<feature type="transmembrane region" description="Helical" evidence="15">
    <location>
        <begin position="12"/>
        <end position="30"/>
    </location>
</feature>
<dbReference type="GO" id="GO:0005524">
    <property type="term" value="F:ATP binding"/>
    <property type="evidence" value="ECO:0007669"/>
    <property type="project" value="UniProtKB-UniRule"/>
</dbReference>
<evidence type="ECO:0000256" key="5">
    <source>
        <dbReference type="ARBA" id="ARBA00022692"/>
    </source>
</evidence>
<keyword evidence="7 15" id="KW-0547">Nucleotide-binding</keyword>
<reference evidence="18 19" key="1">
    <citation type="submission" date="2018-08" db="EMBL/GenBank/DDBJ databases">
        <title>A genome reference for cultivated species of the human gut microbiota.</title>
        <authorList>
            <person name="Zou Y."/>
            <person name="Xue W."/>
            <person name="Luo G."/>
        </authorList>
    </citation>
    <scope>NUCLEOTIDE SEQUENCE [LARGE SCALE GENOMIC DNA]</scope>
    <source>
        <strain evidence="18 19">AF26-4BH</strain>
    </source>
</reference>
<dbReference type="PANTHER" id="PTHR23076:SF113">
    <property type="entry name" value="ATP-DEPENDENT ZINC METALLOPROTEASE FTSH 1, CHLOROPLASTIC-RELATED"/>
    <property type="match status" value="1"/>
</dbReference>
<keyword evidence="5 15" id="KW-0812">Transmembrane</keyword>
<dbReference type="GO" id="GO:0004176">
    <property type="term" value="F:ATP-dependent peptidase activity"/>
    <property type="evidence" value="ECO:0007669"/>
    <property type="project" value="InterPro"/>
</dbReference>
<dbReference type="Gene3D" id="3.30.720.210">
    <property type="match status" value="1"/>
</dbReference>
<keyword evidence="13 15" id="KW-0472">Membrane</keyword>
<dbReference type="GO" id="GO:0030163">
    <property type="term" value="P:protein catabolic process"/>
    <property type="evidence" value="ECO:0007669"/>
    <property type="project" value="UniProtKB-UniRule"/>
</dbReference>
<dbReference type="CDD" id="cd19501">
    <property type="entry name" value="RecA-like_FtsH"/>
    <property type="match status" value="1"/>
</dbReference>
<dbReference type="FunFam" id="3.40.50.300:FF:000001">
    <property type="entry name" value="ATP-dependent zinc metalloprotease FtsH"/>
    <property type="match status" value="1"/>
</dbReference>
<keyword evidence="8 15" id="KW-0378">Hydrolase</keyword>
<comment type="function">
    <text evidence="15">Acts as a processive, ATP-dependent zinc metallopeptidase for both cytoplasmic and membrane proteins. Plays a role in the quality control of integral membrane proteins.</text>
</comment>
<evidence type="ECO:0000256" key="2">
    <source>
        <dbReference type="ARBA" id="ARBA00010044"/>
    </source>
</evidence>
<dbReference type="EMBL" id="QVLU01000086">
    <property type="protein sequence ID" value="RGE57617.1"/>
    <property type="molecule type" value="Genomic_DNA"/>
</dbReference>
<dbReference type="HAMAP" id="MF_01458">
    <property type="entry name" value="FtsH"/>
    <property type="match status" value="1"/>
</dbReference>
<comment type="similarity">
    <text evidence="2 15">In the C-terminal section; belongs to the peptidase M41 family.</text>
</comment>
<dbReference type="Pfam" id="PF00004">
    <property type="entry name" value="AAA"/>
    <property type="match status" value="1"/>
</dbReference>
<dbReference type="InterPro" id="IPR027417">
    <property type="entry name" value="P-loop_NTPase"/>
</dbReference>
<dbReference type="GO" id="GO:0016887">
    <property type="term" value="F:ATP hydrolysis activity"/>
    <property type="evidence" value="ECO:0007669"/>
    <property type="project" value="UniProtKB-UniRule"/>
</dbReference>
<dbReference type="EC" id="3.4.24.-" evidence="15"/>
<dbReference type="SMART" id="SM00382">
    <property type="entry name" value="AAA"/>
    <property type="match status" value="1"/>
</dbReference>
<dbReference type="FunFam" id="1.20.58.760:FF:000001">
    <property type="entry name" value="ATP-dependent zinc metalloprotease FtsH"/>
    <property type="match status" value="1"/>
</dbReference>
<comment type="caution">
    <text evidence="18">The sequence shown here is derived from an EMBL/GenBank/DDBJ whole genome shotgun (WGS) entry which is preliminary data.</text>
</comment>
<evidence type="ECO:0000256" key="7">
    <source>
        <dbReference type="ARBA" id="ARBA00022741"/>
    </source>
</evidence>
<feature type="domain" description="AAA+ ATPase" evidence="17">
    <location>
        <begin position="196"/>
        <end position="335"/>
    </location>
</feature>
<dbReference type="RefSeq" id="WP_025491287.1">
    <property type="nucleotide sequence ID" value="NZ_QVLU01000086.1"/>
</dbReference>
<evidence type="ECO:0000256" key="14">
    <source>
        <dbReference type="ARBA" id="ARBA00061570"/>
    </source>
</evidence>
<evidence type="ECO:0000259" key="17">
    <source>
        <dbReference type="SMART" id="SM00382"/>
    </source>
</evidence>
<dbReference type="Gene3D" id="1.10.8.60">
    <property type="match status" value="1"/>
</dbReference>
<proteinExistence type="inferred from homology"/>
<dbReference type="InterPro" id="IPR000642">
    <property type="entry name" value="Peptidase_M41"/>
</dbReference>
<dbReference type="NCBIfam" id="TIGR01241">
    <property type="entry name" value="FtsH_fam"/>
    <property type="match status" value="1"/>
</dbReference>
<feature type="binding site" evidence="15">
    <location>
        <begin position="204"/>
        <end position="211"/>
    </location>
    <ligand>
        <name>ATP</name>
        <dbReference type="ChEBI" id="CHEBI:30616"/>
    </ligand>
</feature>
<evidence type="ECO:0000256" key="4">
    <source>
        <dbReference type="ARBA" id="ARBA00022670"/>
    </source>
</evidence>
<accession>A0A3E3I070</accession>
<comment type="similarity">
    <text evidence="16">Belongs to the AAA ATPase family.</text>
</comment>
<sequence>MQEAKSPKKPLLYYYCIAMLVLLVLNAFLFPRLMSAQVEEVGYNTFLEMMEKKEIAQVQIESNQIVFADKNSPTGFYKTGPMEDPSLVDRLYASGATFGTEIVKQQSFLVTFLLTWVLPLVVMIAIGQFLMRKIMNSGGGVNSMAFGKSNAKVYVQSETGIKFADVAGEDEAKEVLSELVDYLHDPKKYQEIGASMPKGALLVGPPGTGKTLLAKAVAGEANVPFFSISGSEFVEMFVGAGAAKVRDLFKQANEKAPCIVFIDEIDTIGKKRDGGGFSGNDEREQTLNQLLTEMDGFSSNNGVLILAATNRPESLDPALLRPGRFDRRVPVELPDLNGRIAILKVHAQKVKLGDNVDFAAIARIAAGASGAELANMVNEAALSAVRAGRRFVTQTDLEESVEVVIAGYQKKDRILSDREKMIVSYHEIGHALVAARQTNSAPVTKITIIPRTSGALGYTMQVDQGEHNLLSKEELENKIATFCGGRAAEEIIFNSITTGASNDIEQATKLARACITRYGMSEDFDMVALETVTNQYLGGDTSLACSEHTAAEIDRLVVAMVKKEHAKACDILRSNIGKLHELAKFLYEKETITGDEFMAILDGDV</sequence>
<dbReference type="PANTHER" id="PTHR23076">
    <property type="entry name" value="METALLOPROTEASE M41 FTSH"/>
    <property type="match status" value="1"/>
</dbReference>
<dbReference type="Pfam" id="PF06480">
    <property type="entry name" value="FtsH_ext"/>
    <property type="match status" value="1"/>
</dbReference>
<dbReference type="GO" id="GO:0008270">
    <property type="term" value="F:zinc ion binding"/>
    <property type="evidence" value="ECO:0007669"/>
    <property type="project" value="UniProtKB-UniRule"/>
</dbReference>
<dbReference type="Pfam" id="PF17862">
    <property type="entry name" value="AAA_lid_3"/>
    <property type="match status" value="1"/>
</dbReference>
<feature type="active site" evidence="15">
    <location>
        <position position="427"/>
    </location>
</feature>
<dbReference type="PROSITE" id="PS00674">
    <property type="entry name" value="AAA"/>
    <property type="match status" value="1"/>
</dbReference>
<dbReference type="InterPro" id="IPR005936">
    <property type="entry name" value="FtsH"/>
</dbReference>
<comment type="subcellular location">
    <subcellularLocation>
        <location evidence="15">Cell membrane</location>
        <topology evidence="15">Multi-pass membrane protein</topology>
        <orientation evidence="15">Cytoplasmic side</orientation>
    </subcellularLocation>
    <subcellularLocation>
        <location evidence="1">Membrane</location>
    </subcellularLocation>
</comment>
<evidence type="ECO:0000256" key="9">
    <source>
        <dbReference type="ARBA" id="ARBA00022833"/>
    </source>
</evidence>
<dbReference type="GO" id="GO:0006508">
    <property type="term" value="P:proteolysis"/>
    <property type="evidence" value="ECO:0007669"/>
    <property type="project" value="UniProtKB-KW"/>
</dbReference>
<dbReference type="GO" id="GO:0005886">
    <property type="term" value="C:plasma membrane"/>
    <property type="evidence" value="ECO:0007669"/>
    <property type="project" value="UniProtKB-SubCell"/>
</dbReference>
<comment type="cofactor">
    <cofactor evidence="15">
        <name>Zn(2+)</name>
        <dbReference type="ChEBI" id="CHEBI:29105"/>
    </cofactor>
    <text evidence="15">Binds 1 zinc ion per subunit.</text>
</comment>
<feature type="binding site" evidence="15">
    <location>
        <position position="503"/>
    </location>
    <ligand>
        <name>Zn(2+)</name>
        <dbReference type="ChEBI" id="CHEBI:29105"/>
        <note>catalytic</note>
    </ligand>
</feature>
<dbReference type="Gene3D" id="3.40.50.300">
    <property type="entry name" value="P-loop containing nucleotide triphosphate hydrolases"/>
    <property type="match status" value="1"/>
</dbReference>
<evidence type="ECO:0000256" key="10">
    <source>
        <dbReference type="ARBA" id="ARBA00022840"/>
    </source>
</evidence>
<evidence type="ECO:0000313" key="19">
    <source>
        <dbReference type="Proteomes" id="UP000261166"/>
    </source>
</evidence>
<keyword evidence="12 15" id="KW-0482">Metalloprotease</keyword>
<evidence type="ECO:0000256" key="1">
    <source>
        <dbReference type="ARBA" id="ARBA00004370"/>
    </source>
</evidence>
<gene>
    <name evidence="15" type="primary">ftsH</name>
    <name evidence="18" type="ORF">DWY69_31545</name>
</gene>
<evidence type="ECO:0000256" key="16">
    <source>
        <dbReference type="RuleBase" id="RU003651"/>
    </source>
</evidence>
<evidence type="ECO:0000313" key="18">
    <source>
        <dbReference type="EMBL" id="RGE57617.1"/>
    </source>
</evidence>
<dbReference type="InterPro" id="IPR011546">
    <property type="entry name" value="Pept_M41_FtsH_extracell"/>
</dbReference>
<feature type="binding site" evidence="15">
    <location>
        <position position="426"/>
    </location>
    <ligand>
        <name>Zn(2+)</name>
        <dbReference type="ChEBI" id="CHEBI:29105"/>
        <note>catalytic</note>
    </ligand>
</feature>
<keyword evidence="10 15" id="KW-0067">ATP-binding</keyword>
<dbReference type="GO" id="GO:0004222">
    <property type="term" value="F:metalloendopeptidase activity"/>
    <property type="evidence" value="ECO:0007669"/>
    <property type="project" value="InterPro"/>
</dbReference>
<evidence type="ECO:0000256" key="6">
    <source>
        <dbReference type="ARBA" id="ARBA00022723"/>
    </source>
</evidence>
<keyword evidence="9 15" id="KW-0862">Zinc</keyword>
<evidence type="ECO:0000256" key="11">
    <source>
        <dbReference type="ARBA" id="ARBA00022989"/>
    </source>
</evidence>
<keyword evidence="6 15" id="KW-0479">Metal-binding</keyword>
<dbReference type="OrthoDB" id="9809379at2"/>
<name>A0A3E3I070_9FIRM</name>
<evidence type="ECO:0000256" key="8">
    <source>
        <dbReference type="ARBA" id="ARBA00022801"/>
    </source>
</evidence>
<dbReference type="Proteomes" id="UP000261166">
    <property type="component" value="Unassembled WGS sequence"/>
</dbReference>
<dbReference type="InterPro" id="IPR003960">
    <property type="entry name" value="ATPase_AAA_CS"/>
</dbReference>
<dbReference type="SUPFAM" id="SSF140990">
    <property type="entry name" value="FtsH protease domain-like"/>
    <property type="match status" value="1"/>
</dbReference>
<dbReference type="InterPro" id="IPR003593">
    <property type="entry name" value="AAA+_ATPase"/>
</dbReference>
<keyword evidence="3 15" id="KW-1003">Cell membrane</keyword>
<feature type="binding site" evidence="15">
    <location>
        <position position="430"/>
    </location>
    <ligand>
        <name>Zn(2+)</name>
        <dbReference type="ChEBI" id="CHEBI:29105"/>
        <note>catalytic</note>
    </ligand>
</feature>
<dbReference type="Pfam" id="PF01434">
    <property type="entry name" value="Peptidase_M41"/>
    <property type="match status" value="1"/>
</dbReference>
<protein>
    <recommendedName>
        <fullName evidence="15">ATP-dependent zinc metalloprotease FtsH</fullName>
        <ecNumber evidence="15">3.4.24.-</ecNumber>
    </recommendedName>
</protein>
<comment type="similarity">
    <text evidence="14 15">In the central section; belongs to the AAA ATPase family.</text>
</comment>
<comment type="subunit">
    <text evidence="15">Homohexamer.</text>
</comment>
<dbReference type="Gene3D" id="1.20.58.760">
    <property type="entry name" value="Peptidase M41"/>
    <property type="match status" value="1"/>
</dbReference>
<dbReference type="FunFam" id="1.10.8.60:FF:000001">
    <property type="entry name" value="ATP-dependent zinc metalloprotease FtsH"/>
    <property type="match status" value="1"/>
</dbReference>
<evidence type="ECO:0000256" key="13">
    <source>
        <dbReference type="ARBA" id="ARBA00023136"/>
    </source>
</evidence>
<dbReference type="SUPFAM" id="SSF52540">
    <property type="entry name" value="P-loop containing nucleoside triphosphate hydrolases"/>
    <property type="match status" value="1"/>
</dbReference>
<evidence type="ECO:0000256" key="3">
    <source>
        <dbReference type="ARBA" id="ARBA00022475"/>
    </source>
</evidence>
<keyword evidence="11 15" id="KW-1133">Transmembrane helix</keyword>
<evidence type="ECO:0000256" key="12">
    <source>
        <dbReference type="ARBA" id="ARBA00023049"/>
    </source>
</evidence>
<organism evidence="18 19">
    <name type="scientific">Eisenbergiella massiliensis</name>
    <dbReference type="NCBI Taxonomy" id="1720294"/>
    <lineage>
        <taxon>Bacteria</taxon>
        <taxon>Bacillati</taxon>
        <taxon>Bacillota</taxon>
        <taxon>Clostridia</taxon>
        <taxon>Lachnospirales</taxon>
        <taxon>Lachnospiraceae</taxon>
        <taxon>Eisenbergiella</taxon>
    </lineage>
</organism>
<dbReference type="InterPro" id="IPR003959">
    <property type="entry name" value="ATPase_AAA_core"/>
</dbReference>
<keyword evidence="4 15" id="KW-0645">Protease</keyword>